<dbReference type="AlphaFoldDB" id="Q8NPL5"/>
<dbReference type="PATRIC" id="fig|196627.13.peg.1746"/>
<evidence type="ECO:0000256" key="1">
    <source>
        <dbReference type="SAM" id="MobiDB-lite"/>
    </source>
</evidence>
<evidence type="ECO:0000313" key="3">
    <source>
        <dbReference type="Proteomes" id="UP000000582"/>
    </source>
</evidence>
<dbReference type="KEGG" id="cgb:cg2017"/>
<accession>Q8NPL5</accession>
<dbReference type="Proteomes" id="UP000000582">
    <property type="component" value="Chromosome"/>
</dbReference>
<organism evidence="2 3">
    <name type="scientific">Corynebacterium glutamicum (strain ATCC 13032 / DSM 20300 / JCM 1318 / BCRC 11384 / CCUG 27702 / LMG 3730 / NBRC 12168 / NCIMB 10025 / NRRL B-2784 / 534)</name>
    <dbReference type="NCBI Taxonomy" id="196627"/>
    <lineage>
        <taxon>Bacteria</taxon>
        <taxon>Bacillati</taxon>
        <taxon>Actinomycetota</taxon>
        <taxon>Actinomycetes</taxon>
        <taxon>Mycobacteriales</taxon>
        <taxon>Corynebacteriaceae</taxon>
        <taxon>Corynebacterium</taxon>
    </lineage>
</organism>
<name>Q8NPL5_CORGL</name>
<dbReference type="OrthoDB" id="9885162at2"/>
<feature type="compositionally biased region" description="Basic and acidic residues" evidence="1">
    <location>
        <begin position="383"/>
        <end position="417"/>
    </location>
</feature>
<reference evidence="3" key="1">
    <citation type="journal article" date="2003" name="Appl. Microbiol. Biotechnol.">
        <title>The Corynebacterium glutamicum genome: features and impacts on biotechnological processes.</title>
        <authorList>
            <person name="Ikeda M."/>
            <person name="Nakagawa S."/>
        </authorList>
    </citation>
    <scope>NUCLEOTIDE SEQUENCE [LARGE SCALE GENOMIC DNA]</scope>
    <source>
        <strain evidence="3">ATCC 13032 / DSM 20300 / BCRC 11384 / JCM 1318 / LMG 3730 / NCIMB 10025</strain>
    </source>
</reference>
<keyword evidence="3" id="KW-1185">Reference proteome</keyword>
<feature type="compositionally biased region" description="Basic and acidic residues" evidence="1">
    <location>
        <begin position="360"/>
        <end position="372"/>
    </location>
</feature>
<gene>
    <name evidence="2" type="ordered locus">Cgl1797</name>
</gene>
<dbReference type="RefSeq" id="WP_011014640.1">
    <property type="nucleotide sequence ID" value="NC_003450.3"/>
</dbReference>
<dbReference type="eggNOG" id="ENOG5031RRN">
    <property type="taxonomic scope" value="Bacteria"/>
</dbReference>
<feature type="region of interest" description="Disordered" evidence="1">
    <location>
        <begin position="360"/>
        <end position="417"/>
    </location>
</feature>
<dbReference type="KEGG" id="cgl:Cgl1797"/>
<sequence length="417" mass="46415">MKLAGFNTNSPAAQRVAEQGEKVQLDAPVYAVFTPDVVEVEFIGTQHEPVLHVEGAIDSVTALSQLPYDIQKITFDSENQQRFSGFYKFSPQQHKELIDKGLYLEGFQPPREMMTSLPWELPMNADVTVVAPESQDAPPIVLVGLSEIHGVDFSQESSGYELTSMFEDYRSQREAGEADKDFSESISRAEIEGKDIFADANRTRTGVSAHAQRLEQERALSAAQLMAKLAGISFQTEPVLVGAEESFDAEQFLAHDLDDTAGMSEWEREVTEFYNEKIRAQEPVVEREAERDSDIETEVDAAPTVSAAEINDVIHDLDELEFDDVIDLDADDVVNTAEVEAPASVSAAEISATELDFDRESRAKTAQREASRRVAQKIQTQESVREAYIREQKHGYDASPAEGRKFDEKIAERGLDL</sequence>
<proteinExistence type="predicted"/>
<dbReference type="EMBL" id="BA000036">
    <property type="protein sequence ID" value="BAB99190.1"/>
    <property type="molecule type" value="Genomic_DNA"/>
</dbReference>
<accession>Q6M4I3</accession>
<dbReference type="STRING" id="196627.cg2017"/>
<dbReference type="GeneID" id="1019755"/>
<dbReference type="BioCyc" id="CORYNE:G18NG-11389-MONOMER"/>
<protein>
    <submittedName>
        <fullName evidence="2">Uncharacterized protein</fullName>
    </submittedName>
</protein>
<evidence type="ECO:0000313" key="2">
    <source>
        <dbReference type="EMBL" id="BAB99190.1"/>
    </source>
</evidence>
<dbReference type="HOGENOM" id="CLU_658437_0_0_11"/>